<evidence type="ECO:0000256" key="1">
    <source>
        <dbReference type="SAM" id="SignalP"/>
    </source>
</evidence>
<comment type="caution">
    <text evidence="2">The sequence shown here is derived from an EMBL/GenBank/DDBJ whole genome shotgun (WGS) entry which is preliminary data.</text>
</comment>
<keyword evidence="3" id="KW-1185">Reference proteome</keyword>
<name>A0ABD3R017_9STRA</name>
<evidence type="ECO:0000313" key="2">
    <source>
        <dbReference type="EMBL" id="KAL3805351.1"/>
    </source>
</evidence>
<reference evidence="2 3" key="1">
    <citation type="journal article" date="2020" name="G3 (Bethesda)">
        <title>Improved Reference Genome for Cyclotella cryptica CCMP332, a Model for Cell Wall Morphogenesis, Salinity Adaptation, and Lipid Production in Diatoms (Bacillariophyta).</title>
        <authorList>
            <person name="Roberts W.R."/>
            <person name="Downey K.M."/>
            <person name="Ruck E.C."/>
            <person name="Traller J.C."/>
            <person name="Alverson A.J."/>
        </authorList>
    </citation>
    <scope>NUCLEOTIDE SEQUENCE [LARGE SCALE GENOMIC DNA]</scope>
    <source>
        <strain evidence="2 3">CCMP332</strain>
    </source>
</reference>
<feature type="signal peptide" evidence="1">
    <location>
        <begin position="1"/>
        <end position="20"/>
    </location>
</feature>
<organism evidence="2 3">
    <name type="scientific">Cyclotella cryptica</name>
    <dbReference type="NCBI Taxonomy" id="29204"/>
    <lineage>
        <taxon>Eukaryota</taxon>
        <taxon>Sar</taxon>
        <taxon>Stramenopiles</taxon>
        <taxon>Ochrophyta</taxon>
        <taxon>Bacillariophyta</taxon>
        <taxon>Coscinodiscophyceae</taxon>
        <taxon>Thalassiosirophycidae</taxon>
        <taxon>Stephanodiscales</taxon>
        <taxon>Stephanodiscaceae</taxon>
        <taxon>Cyclotella</taxon>
    </lineage>
</organism>
<sequence>MMKCTAVLLAVLLPSQPIAAQKSASGSTAASTSRKPLQFTSPLQSFTIFDKAAAPSAASPRAKFLPRLRAGLLAERRARELIAAELRQGALAESSLDLDHGGWAEHSALEEERRKKAMERRVEAAYDEAVKAYDAKMAKREQARAGSLAAASTAASGYQFVGVINGPSSNTGAAKSSDKVTWYARKKPHNSKWNVRLIHVNQDAVLKDLFVKGKIDLYAGYNNEGMDVVGGAQLQGEEGGESAMRPLVSARYRVRERSWRTLWNFSPVRLFTQPSGSYHRERRLTPGLYTDGTNVYEPVYRYRDGKNGMKPVGKLDKYVKSLGGDAEERVREKLSGVPDVVVEK</sequence>
<feature type="chain" id="PRO_5044830699" evidence="1">
    <location>
        <begin position="21"/>
        <end position="344"/>
    </location>
</feature>
<keyword evidence="1" id="KW-0732">Signal</keyword>
<protein>
    <submittedName>
        <fullName evidence="2">Uncharacterized protein</fullName>
    </submittedName>
</protein>
<gene>
    <name evidence="2" type="ORF">HJC23_009058</name>
</gene>
<evidence type="ECO:0000313" key="3">
    <source>
        <dbReference type="Proteomes" id="UP001516023"/>
    </source>
</evidence>
<accession>A0ABD3R017</accession>
<dbReference type="Proteomes" id="UP001516023">
    <property type="component" value="Unassembled WGS sequence"/>
</dbReference>
<dbReference type="EMBL" id="JABMIG020000003">
    <property type="protein sequence ID" value="KAL3805351.1"/>
    <property type="molecule type" value="Genomic_DNA"/>
</dbReference>
<proteinExistence type="predicted"/>
<dbReference type="AlphaFoldDB" id="A0ABD3R017"/>